<dbReference type="EMBL" id="BGPR01054872">
    <property type="protein sequence ID" value="GBO31556.1"/>
    <property type="molecule type" value="Genomic_DNA"/>
</dbReference>
<evidence type="ECO:0000256" key="1">
    <source>
        <dbReference type="SAM" id="MobiDB-lite"/>
    </source>
</evidence>
<evidence type="ECO:0000313" key="3">
    <source>
        <dbReference type="Proteomes" id="UP000499080"/>
    </source>
</evidence>
<proteinExistence type="predicted"/>
<feature type="region of interest" description="Disordered" evidence="1">
    <location>
        <begin position="51"/>
        <end position="93"/>
    </location>
</feature>
<comment type="caution">
    <text evidence="2">The sequence shown here is derived from an EMBL/GenBank/DDBJ whole genome shotgun (WGS) entry which is preliminary data.</text>
</comment>
<gene>
    <name evidence="2" type="ORF">AVEN_167787_1</name>
</gene>
<evidence type="ECO:0000313" key="2">
    <source>
        <dbReference type="EMBL" id="GBO31556.1"/>
    </source>
</evidence>
<keyword evidence="3" id="KW-1185">Reference proteome</keyword>
<sequence length="93" mass="10879">MESKHEGRTKHGVRSSLDLKFPQEKTTYEPFRTRRERAAMLFRVIKLQTTLPNSRAKRPHVELTSTETAKRTLWPSEKSSDPLRMIRGESKRG</sequence>
<dbReference type="Proteomes" id="UP000499080">
    <property type="component" value="Unassembled WGS sequence"/>
</dbReference>
<reference evidence="2 3" key="1">
    <citation type="journal article" date="2019" name="Sci. Rep.">
        <title>Orb-weaving spider Araneus ventricosus genome elucidates the spidroin gene catalogue.</title>
        <authorList>
            <person name="Kono N."/>
            <person name="Nakamura H."/>
            <person name="Ohtoshi R."/>
            <person name="Moran D.A.P."/>
            <person name="Shinohara A."/>
            <person name="Yoshida Y."/>
            <person name="Fujiwara M."/>
            <person name="Mori M."/>
            <person name="Tomita M."/>
            <person name="Arakawa K."/>
        </authorList>
    </citation>
    <scope>NUCLEOTIDE SEQUENCE [LARGE SCALE GENOMIC DNA]</scope>
</reference>
<dbReference type="AlphaFoldDB" id="A0A4Y2W4T2"/>
<protein>
    <submittedName>
        <fullName evidence="2">Uncharacterized protein</fullName>
    </submittedName>
</protein>
<feature type="region of interest" description="Disordered" evidence="1">
    <location>
        <begin position="1"/>
        <end position="21"/>
    </location>
</feature>
<name>A0A4Y2W4T2_ARAVE</name>
<organism evidence="2 3">
    <name type="scientific">Araneus ventricosus</name>
    <name type="common">Orbweaver spider</name>
    <name type="synonym">Epeira ventricosa</name>
    <dbReference type="NCBI Taxonomy" id="182803"/>
    <lineage>
        <taxon>Eukaryota</taxon>
        <taxon>Metazoa</taxon>
        <taxon>Ecdysozoa</taxon>
        <taxon>Arthropoda</taxon>
        <taxon>Chelicerata</taxon>
        <taxon>Arachnida</taxon>
        <taxon>Araneae</taxon>
        <taxon>Araneomorphae</taxon>
        <taxon>Entelegynae</taxon>
        <taxon>Araneoidea</taxon>
        <taxon>Araneidae</taxon>
        <taxon>Araneus</taxon>
    </lineage>
</organism>
<accession>A0A4Y2W4T2</accession>
<feature type="compositionally biased region" description="Basic and acidic residues" evidence="1">
    <location>
        <begin position="78"/>
        <end position="93"/>
    </location>
</feature>